<keyword evidence="1" id="KW-1133">Transmembrane helix</keyword>
<feature type="domain" description="Acyltransferase 3" evidence="2">
    <location>
        <begin position="25"/>
        <end position="374"/>
    </location>
</feature>
<dbReference type="EC" id="2.3.-.-" evidence="4"/>
<evidence type="ECO:0000313" key="4">
    <source>
        <dbReference type="RefSeq" id="WP_169732538.1"/>
    </source>
</evidence>
<evidence type="ECO:0000256" key="1">
    <source>
        <dbReference type="SAM" id="Phobius"/>
    </source>
</evidence>
<dbReference type="InterPro" id="IPR050879">
    <property type="entry name" value="Acyltransferase_3"/>
</dbReference>
<keyword evidence="1" id="KW-0812">Transmembrane</keyword>
<dbReference type="PANTHER" id="PTHR23028">
    <property type="entry name" value="ACETYLTRANSFERASE"/>
    <property type="match status" value="1"/>
</dbReference>
<feature type="transmembrane region" description="Helical" evidence="1">
    <location>
        <begin position="190"/>
        <end position="222"/>
    </location>
</feature>
<feature type="transmembrane region" description="Helical" evidence="1">
    <location>
        <begin position="292"/>
        <end position="309"/>
    </location>
</feature>
<dbReference type="Pfam" id="PF01757">
    <property type="entry name" value="Acyl_transf_3"/>
    <property type="match status" value="1"/>
</dbReference>
<dbReference type="GO" id="GO:0016747">
    <property type="term" value="F:acyltransferase activity, transferring groups other than amino-acyl groups"/>
    <property type="evidence" value="ECO:0007669"/>
    <property type="project" value="InterPro"/>
</dbReference>
<dbReference type="GO" id="GO:0016020">
    <property type="term" value="C:membrane"/>
    <property type="evidence" value="ECO:0007669"/>
    <property type="project" value="TreeGrafter"/>
</dbReference>
<keyword evidence="1" id="KW-0472">Membrane</keyword>
<protein>
    <submittedName>
        <fullName evidence="4">Acyltransferase family protein</fullName>
        <ecNumber evidence="4">2.3.-.-</ecNumber>
    </submittedName>
</protein>
<feature type="transmembrane region" description="Helical" evidence="1">
    <location>
        <begin position="261"/>
        <end position="280"/>
    </location>
</feature>
<dbReference type="AlphaFoldDB" id="A0A8B6XD28"/>
<feature type="transmembrane region" description="Helical" evidence="1">
    <location>
        <begin position="360"/>
        <end position="380"/>
    </location>
</feature>
<evidence type="ECO:0000259" key="2">
    <source>
        <dbReference type="Pfam" id="PF01757"/>
    </source>
</evidence>
<feature type="transmembrane region" description="Helical" evidence="1">
    <location>
        <begin position="66"/>
        <end position="95"/>
    </location>
</feature>
<keyword evidence="3" id="KW-1185">Reference proteome</keyword>
<evidence type="ECO:0000313" key="3">
    <source>
        <dbReference type="Proteomes" id="UP000675920"/>
    </source>
</evidence>
<keyword evidence="4" id="KW-0012">Acyltransferase</keyword>
<keyword evidence="4" id="KW-0808">Transferase</keyword>
<reference evidence="4" key="1">
    <citation type="submission" date="2025-08" db="UniProtKB">
        <authorList>
            <consortium name="RefSeq"/>
        </authorList>
    </citation>
    <scope>IDENTIFICATION</scope>
</reference>
<feature type="transmembrane region" description="Helical" evidence="1">
    <location>
        <begin position="329"/>
        <end position="348"/>
    </location>
</feature>
<feature type="transmembrane region" description="Helical" evidence="1">
    <location>
        <begin position="234"/>
        <end position="255"/>
    </location>
</feature>
<dbReference type="PANTHER" id="PTHR23028:SF131">
    <property type="entry name" value="BLR2367 PROTEIN"/>
    <property type="match status" value="1"/>
</dbReference>
<proteinExistence type="predicted"/>
<dbReference type="RefSeq" id="WP_169732538.1">
    <property type="nucleotide sequence ID" value="NZ_AXWS01000014.1"/>
</dbReference>
<name>A0A8B6XD28_9BURK</name>
<accession>A0A8B6XD28</accession>
<sequence length="410" mass="44949">MSTPQRATAAVAAPALAGFSVGYAAWLDLIRGAMALVVLAHHVAILALGVPEHADAISYAEWYQQAMVLFANAGHGAVMVFFVLSGFLVGGPMLARERAGSFCWRRYLAARMARILPVSLLATLTALMAAWAIGALQAGDPVLFRADFYWGMATADAFEPLRVLAHLFLLQPFTELMPTNAPLWSLPNEWWYYLVFPCLVIGVGRRRVGWLLLALLAGWLMLRTRQHWMFVGRFGVWMLGAFAHAAVLRLAALPAVRSRGYWSTLIGGTAVLLAAGLAWLPARWEDGYLRTDLLTGLGTTLVLLLLARFGRPLWTPVAHAAERLASVSFSVYAFHVPLLLVLLTAVGYGDRYVEFDAAGVAFGFSLMGVLIAACLGFWAIGERHTPRLRVWLEGRLERLSTRMRASLARG</sequence>
<organism evidence="3 4">
    <name type="scientific">Derxia gummosa DSM 723</name>
    <dbReference type="NCBI Taxonomy" id="1121388"/>
    <lineage>
        <taxon>Bacteria</taxon>
        <taxon>Pseudomonadati</taxon>
        <taxon>Pseudomonadota</taxon>
        <taxon>Betaproteobacteria</taxon>
        <taxon>Burkholderiales</taxon>
        <taxon>Alcaligenaceae</taxon>
        <taxon>Derxia</taxon>
    </lineage>
</organism>
<dbReference type="GO" id="GO:0000271">
    <property type="term" value="P:polysaccharide biosynthetic process"/>
    <property type="evidence" value="ECO:0007669"/>
    <property type="project" value="TreeGrafter"/>
</dbReference>
<dbReference type="Proteomes" id="UP000675920">
    <property type="component" value="Unplaced"/>
</dbReference>
<feature type="transmembrane region" description="Helical" evidence="1">
    <location>
        <begin position="115"/>
        <end position="136"/>
    </location>
</feature>
<dbReference type="InterPro" id="IPR002656">
    <property type="entry name" value="Acyl_transf_3_dom"/>
</dbReference>